<sequence length="170" mass="19202">MTDDGLVQRAVKLLRSNRYFTLATCADGVPWAAPINYVLGPGPVLHFYSTPTARHSRHIAAMPTVAGAVFDSTAVGDDVDGMQFVARCAEVTASELADVSEHYFRTNFTDPEERDWWYRPPEAFHGDGTWRFYRLDLTEVYLIDLEAFVETQVDTRVQVDLDRLRRSLGA</sequence>
<proteinExistence type="predicted"/>
<dbReference type="RefSeq" id="WP_093402584.1">
    <property type="nucleotide sequence ID" value="NZ_BOPD01000006.1"/>
</dbReference>
<accession>A0A9W5ULR5</accession>
<comment type="caution">
    <text evidence="2">The sequence shown here is derived from an EMBL/GenBank/DDBJ whole genome shotgun (WGS) entry which is preliminary data.</text>
</comment>
<dbReference type="Pfam" id="PF01243">
    <property type="entry name" value="PNPOx_N"/>
    <property type="match status" value="1"/>
</dbReference>
<feature type="domain" description="Pyridoxamine 5'-phosphate oxidase N-terminal" evidence="1">
    <location>
        <begin position="8"/>
        <end position="105"/>
    </location>
</feature>
<gene>
    <name evidence="2" type="ORF">Vse01_06920</name>
</gene>
<keyword evidence="3" id="KW-1185">Reference proteome</keyword>
<dbReference type="InterPro" id="IPR011576">
    <property type="entry name" value="Pyridox_Oxase_N"/>
</dbReference>
<dbReference type="Gene3D" id="2.30.110.10">
    <property type="entry name" value="Electron Transport, Fmn-binding Protein, Chain A"/>
    <property type="match status" value="1"/>
</dbReference>
<organism evidence="2 3">
    <name type="scientific">Micromonospora sediminimaris</name>
    <dbReference type="NCBI Taxonomy" id="547162"/>
    <lineage>
        <taxon>Bacteria</taxon>
        <taxon>Bacillati</taxon>
        <taxon>Actinomycetota</taxon>
        <taxon>Actinomycetes</taxon>
        <taxon>Micromonosporales</taxon>
        <taxon>Micromonosporaceae</taxon>
        <taxon>Micromonospora</taxon>
    </lineage>
</organism>
<dbReference type="AlphaFoldDB" id="A0A9W5ULR5"/>
<dbReference type="SUPFAM" id="SSF50475">
    <property type="entry name" value="FMN-binding split barrel"/>
    <property type="match status" value="1"/>
</dbReference>
<evidence type="ECO:0000313" key="2">
    <source>
        <dbReference type="EMBL" id="GIJ31544.1"/>
    </source>
</evidence>
<evidence type="ECO:0000259" key="1">
    <source>
        <dbReference type="Pfam" id="PF01243"/>
    </source>
</evidence>
<name>A0A9W5ULR5_9ACTN</name>
<reference evidence="2" key="1">
    <citation type="submission" date="2021-01" db="EMBL/GenBank/DDBJ databases">
        <title>Whole genome shotgun sequence of Verrucosispora sediminis NBRC 107745.</title>
        <authorList>
            <person name="Komaki H."/>
            <person name="Tamura T."/>
        </authorList>
    </citation>
    <scope>NUCLEOTIDE SEQUENCE</scope>
    <source>
        <strain evidence="2">NBRC 107745</strain>
    </source>
</reference>
<protein>
    <recommendedName>
        <fullName evidence="1">Pyridoxamine 5'-phosphate oxidase N-terminal domain-containing protein</fullName>
    </recommendedName>
</protein>
<dbReference type="InterPro" id="IPR012349">
    <property type="entry name" value="Split_barrel_FMN-bd"/>
</dbReference>
<evidence type="ECO:0000313" key="3">
    <source>
        <dbReference type="Proteomes" id="UP000607311"/>
    </source>
</evidence>
<dbReference type="Proteomes" id="UP000607311">
    <property type="component" value="Unassembled WGS sequence"/>
</dbReference>
<dbReference type="OrthoDB" id="9788889at2"/>
<dbReference type="EMBL" id="BOPD01000006">
    <property type="protein sequence ID" value="GIJ31544.1"/>
    <property type="molecule type" value="Genomic_DNA"/>
</dbReference>